<dbReference type="PANTHER" id="PTHR35807">
    <property type="entry name" value="TRANSCRIPTIONAL REGULATOR REDD-RELATED"/>
    <property type="match status" value="1"/>
</dbReference>
<dbReference type="InterPro" id="IPR036388">
    <property type="entry name" value="WH-like_DNA-bd_sf"/>
</dbReference>
<keyword evidence="5" id="KW-0804">Transcription</keyword>
<evidence type="ECO:0000313" key="7">
    <source>
        <dbReference type="EMBL" id="NEE10607.1"/>
    </source>
</evidence>
<keyword evidence="3" id="KW-0805">Transcription regulation</keyword>
<evidence type="ECO:0000256" key="1">
    <source>
        <dbReference type="ARBA" id="ARBA00005820"/>
    </source>
</evidence>
<keyword evidence="4" id="KW-0238">DNA-binding</keyword>
<dbReference type="InterPro" id="IPR011990">
    <property type="entry name" value="TPR-like_helical_dom_sf"/>
</dbReference>
<dbReference type="InterPro" id="IPR051677">
    <property type="entry name" value="AfsR-DnrI-RedD_regulator"/>
</dbReference>
<protein>
    <submittedName>
        <fullName evidence="7">Transcriptional regulator</fullName>
    </submittedName>
</protein>
<dbReference type="InterPro" id="IPR016032">
    <property type="entry name" value="Sig_transdc_resp-reg_C-effctor"/>
</dbReference>
<dbReference type="Pfam" id="PF03704">
    <property type="entry name" value="BTAD"/>
    <property type="match status" value="1"/>
</dbReference>
<feature type="non-terminal residue" evidence="7">
    <location>
        <position position="159"/>
    </location>
</feature>
<reference evidence="7" key="1">
    <citation type="submission" date="2020-01" db="EMBL/GenBank/DDBJ databases">
        <title>Insect and environment-associated Actinomycetes.</title>
        <authorList>
            <person name="Currrie C."/>
            <person name="Chevrette M."/>
            <person name="Carlson C."/>
            <person name="Stubbendieck R."/>
            <person name="Wendt-Pienkowski E."/>
        </authorList>
    </citation>
    <scope>NUCLEOTIDE SEQUENCE</scope>
    <source>
        <strain evidence="7">SID7499</strain>
    </source>
</reference>
<comment type="caution">
    <text evidence="7">The sequence shown here is derived from an EMBL/GenBank/DDBJ whole genome shotgun (WGS) entry which is preliminary data.</text>
</comment>
<dbReference type="Gene3D" id="1.10.10.10">
    <property type="entry name" value="Winged helix-like DNA-binding domain superfamily/Winged helix DNA-binding domain"/>
    <property type="match status" value="1"/>
</dbReference>
<proteinExistence type="inferred from homology"/>
<dbReference type="SMART" id="SM00862">
    <property type="entry name" value="Trans_reg_C"/>
    <property type="match status" value="1"/>
</dbReference>
<keyword evidence="2" id="KW-0902">Two-component regulatory system</keyword>
<feature type="domain" description="OmpR/PhoB-type" evidence="6">
    <location>
        <begin position="25"/>
        <end position="99"/>
    </location>
</feature>
<name>A0A6G3WYX8_9ACTN</name>
<dbReference type="Pfam" id="PF00486">
    <property type="entry name" value="Trans_reg_C"/>
    <property type="match status" value="1"/>
</dbReference>
<evidence type="ECO:0000256" key="5">
    <source>
        <dbReference type="ARBA" id="ARBA00023163"/>
    </source>
</evidence>
<accession>A0A6G3WYX8</accession>
<sequence length="159" mass="17324">MRQGTSADRRPNFRILGSLEVLTAQGPLTITGALRRRVLAMLLLDAGRVIPVSRLVEAGWDDDPPESAAHQVRKAVAGLRHRLPAGAELIVTDGPGYRAVVDEDQLDLLRHRRLLRRAHEAGDEGRREQAAVHLREALDLWRGPVLAGSGGPVIDAMST</sequence>
<organism evidence="7">
    <name type="scientific">Streptomyces sp. SID7499</name>
    <dbReference type="NCBI Taxonomy" id="2706086"/>
    <lineage>
        <taxon>Bacteria</taxon>
        <taxon>Bacillati</taxon>
        <taxon>Actinomycetota</taxon>
        <taxon>Actinomycetes</taxon>
        <taxon>Kitasatosporales</taxon>
        <taxon>Streptomycetaceae</taxon>
        <taxon>Streptomyces</taxon>
    </lineage>
</organism>
<evidence type="ECO:0000259" key="6">
    <source>
        <dbReference type="SMART" id="SM00862"/>
    </source>
</evidence>
<dbReference type="SUPFAM" id="SSF48452">
    <property type="entry name" value="TPR-like"/>
    <property type="match status" value="1"/>
</dbReference>
<evidence type="ECO:0000256" key="2">
    <source>
        <dbReference type="ARBA" id="ARBA00023012"/>
    </source>
</evidence>
<dbReference type="InterPro" id="IPR005158">
    <property type="entry name" value="BTAD"/>
</dbReference>
<dbReference type="PANTHER" id="PTHR35807:SF1">
    <property type="entry name" value="TRANSCRIPTIONAL REGULATOR REDD"/>
    <property type="match status" value="1"/>
</dbReference>
<dbReference type="Gene3D" id="1.25.40.10">
    <property type="entry name" value="Tetratricopeptide repeat domain"/>
    <property type="match status" value="1"/>
</dbReference>
<comment type="similarity">
    <text evidence="1">Belongs to the AfsR/DnrI/RedD regulatory family.</text>
</comment>
<gene>
    <name evidence="7" type="ORF">G3M58_29645</name>
</gene>
<dbReference type="GO" id="GO:0003677">
    <property type="term" value="F:DNA binding"/>
    <property type="evidence" value="ECO:0007669"/>
    <property type="project" value="UniProtKB-KW"/>
</dbReference>
<evidence type="ECO:0000256" key="4">
    <source>
        <dbReference type="ARBA" id="ARBA00023125"/>
    </source>
</evidence>
<dbReference type="InterPro" id="IPR001867">
    <property type="entry name" value="OmpR/PhoB-type_DNA-bd"/>
</dbReference>
<dbReference type="GO" id="GO:0000160">
    <property type="term" value="P:phosphorelay signal transduction system"/>
    <property type="evidence" value="ECO:0007669"/>
    <property type="project" value="UniProtKB-KW"/>
</dbReference>
<dbReference type="GO" id="GO:0006355">
    <property type="term" value="P:regulation of DNA-templated transcription"/>
    <property type="evidence" value="ECO:0007669"/>
    <property type="project" value="InterPro"/>
</dbReference>
<dbReference type="SUPFAM" id="SSF46894">
    <property type="entry name" value="C-terminal effector domain of the bipartite response regulators"/>
    <property type="match status" value="1"/>
</dbReference>
<dbReference type="EMBL" id="JAAGMN010003036">
    <property type="protein sequence ID" value="NEE10607.1"/>
    <property type="molecule type" value="Genomic_DNA"/>
</dbReference>
<evidence type="ECO:0000256" key="3">
    <source>
        <dbReference type="ARBA" id="ARBA00023015"/>
    </source>
</evidence>
<dbReference type="AlphaFoldDB" id="A0A6G3WYX8"/>